<keyword evidence="5" id="KW-1185">Reference proteome</keyword>
<dbReference type="PANTHER" id="PTHR20857:SF23">
    <property type="entry name" value="THIAMINE BIOSYNTHETIC BIFUNCTIONAL ENZYME"/>
    <property type="match status" value="1"/>
</dbReference>
<gene>
    <name evidence="4" type="ORF">Ae201684_002507</name>
</gene>
<evidence type="ECO:0000313" key="4">
    <source>
        <dbReference type="EMBL" id="KAF0742607.1"/>
    </source>
</evidence>
<dbReference type="GO" id="GO:0005737">
    <property type="term" value="C:cytoplasm"/>
    <property type="evidence" value="ECO:0007669"/>
    <property type="project" value="TreeGrafter"/>
</dbReference>
<dbReference type="PANTHER" id="PTHR20857">
    <property type="entry name" value="THIAMINE-PHOSPHATE PYROPHOSPHORYLASE"/>
    <property type="match status" value="1"/>
</dbReference>
<dbReference type="GO" id="GO:0009228">
    <property type="term" value="P:thiamine biosynthetic process"/>
    <property type="evidence" value="ECO:0007669"/>
    <property type="project" value="UniProtKB-KW"/>
</dbReference>
<dbReference type="InterPro" id="IPR013785">
    <property type="entry name" value="Aldolase_TIM"/>
</dbReference>
<organism evidence="4 5">
    <name type="scientific">Aphanomyces euteiches</name>
    <dbReference type="NCBI Taxonomy" id="100861"/>
    <lineage>
        <taxon>Eukaryota</taxon>
        <taxon>Sar</taxon>
        <taxon>Stramenopiles</taxon>
        <taxon>Oomycota</taxon>
        <taxon>Saprolegniomycetes</taxon>
        <taxon>Saprolegniales</taxon>
        <taxon>Verrucalvaceae</taxon>
        <taxon>Aphanomyces</taxon>
    </lineage>
</organism>
<protein>
    <recommendedName>
        <fullName evidence="3">Thiamine phosphate synthase/TenI domain-containing protein</fullName>
    </recommendedName>
</protein>
<dbReference type="GO" id="GO:0004789">
    <property type="term" value="F:thiamine-phosphate diphosphorylase activity"/>
    <property type="evidence" value="ECO:0007669"/>
    <property type="project" value="TreeGrafter"/>
</dbReference>
<reference evidence="4 5" key="1">
    <citation type="submission" date="2019-07" db="EMBL/GenBank/DDBJ databases">
        <title>Genomics analysis of Aphanomyces spp. identifies a new class of oomycete effector associated with host adaptation.</title>
        <authorList>
            <person name="Gaulin E."/>
        </authorList>
    </citation>
    <scope>NUCLEOTIDE SEQUENCE [LARGE SCALE GENOMIC DNA]</scope>
    <source>
        <strain evidence="4 5">ATCC 201684</strain>
    </source>
</reference>
<keyword evidence="2" id="KW-0784">Thiamine biosynthesis</keyword>
<dbReference type="SUPFAM" id="SSF51391">
    <property type="entry name" value="Thiamin phosphate synthase"/>
    <property type="match status" value="1"/>
</dbReference>
<dbReference type="VEuPathDB" id="FungiDB:AeMF1_002902"/>
<comment type="pathway">
    <text evidence="1">Cofactor biosynthesis; thiamine diphosphate biosynthesis.</text>
</comment>
<evidence type="ECO:0000256" key="2">
    <source>
        <dbReference type="ARBA" id="ARBA00022977"/>
    </source>
</evidence>
<evidence type="ECO:0000259" key="3">
    <source>
        <dbReference type="Pfam" id="PF02581"/>
    </source>
</evidence>
<evidence type="ECO:0000313" key="5">
    <source>
        <dbReference type="Proteomes" id="UP000481153"/>
    </source>
</evidence>
<dbReference type="Pfam" id="PF02581">
    <property type="entry name" value="TMP-TENI"/>
    <property type="match status" value="1"/>
</dbReference>
<name>A0A6G0XQP2_9STRA</name>
<dbReference type="AlphaFoldDB" id="A0A6G0XQP2"/>
<dbReference type="CDD" id="cd00564">
    <property type="entry name" value="TMP_TenI"/>
    <property type="match status" value="1"/>
</dbReference>
<dbReference type="EMBL" id="VJMJ01000026">
    <property type="protein sequence ID" value="KAF0742607.1"/>
    <property type="molecule type" value="Genomic_DNA"/>
</dbReference>
<feature type="domain" description="Thiamine phosphate synthase/TenI" evidence="3">
    <location>
        <begin position="13"/>
        <end position="197"/>
    </location>
</feature>
<dbReference type="Proteomes" id="UP000481153">
    <property type="component" value="Unassembled WGS sequence"/>
</dbReference>
<dbReference type="Gene3D" id="3.20.20.70">
    <property type="entry name" value="Aldolase class I"/>
    <property type="match status" value="1"/>
</dbReference>
<accession>A0A6G0XQP2</accession>
<dbReference type="InterPro" id="IPR022998">
    <property type="entry name" value="ThiamineP_synth_TenI"/>
</dbReference>
<sequence>MTSTWRRPWLMLIVSPDDVLRGSVVREAMAGSALDVVQLRHNPATPFDKNTFMRALAALPGLGPIVQPPLYVANLPASSDLIHSVHGMDGVHYPERDLVHLKKQLRHGEPAMFGVSVHSTKSAVAAMAVGATYMQVGTMFPTASHPEKSKVEGPSLMSEIRHLLPNAQLVGVGGIDESNCTEVLRAGANGVAVIRTILQAEDPRQAAQRLRQALDEHQMLFNDHSSR</sequence>
<dbReference type="InterPro" id="IPR036206">
    <property type="entry name" value="ThiamineP_synth_sf"/>
</dbReference>
<evidence type="ECO:0000256" key="1">
    <source>
        <dbReference type="ARBA" id="ARBA00004948"/>
    </source>
</evidence>
<comment type="caution">
    <text evidence="4">The sequence shown here is derived from an EMBL/GenBank/DDBJ whole genome shotgun (WGS) entry which is preliminary data.</text>
</comment>
<proteinExistence type="predicted"/>